<dbReference type="EMBL" id="RCNT01000001">
    <property type="protein sequence ID" value="RMA43900.1"/>
    <property type="molecule type" value="Genomic_DNA"/>
</dbReference>
<keyword evidence="2" id="KW-1185">Reference proteome</keyword>
<dbReference type="Gene3D" id="2.40.128.140">
    <property type="entry name" value="Outer membrane protein"/>
    <property type="match status" value="1"/>
</dbReference>
<dbReference type="OrthoDB" id="7721289at2"/>
<organism evidence="1 2">
    <name type="scientific">Rhodophyticola porphyridii</name>
    <dbReference type="NCBI Taxonomy" id="1852017"/>
    <lineage>
        <taxon>Bacteria</taxon>
        <taxon>Pseudomonadati</taxon>
        <taxon>Pseudomonadota</taxon>
        <taxon>Alphaproteobacteria</taxon>
        <taxon>Rhodobacterales</taxon>
        <taxon>Roseobacteraceae</taxon>
        <taxon>Rhodophyticola</taxon>
    </lineage>
</organism>
<evidence type="ECO:0000313" key="2">
    <source>
        <dbReference type="Proteomes" id="UP000281343"/>
    </source>
</evidence>
<dbReference type="InterPro" id="IPR037107">
    <property type="entry name" value="Put_OMP_sf"/>
</dbReference>
<dbReference type="RefSeq" id="WP_121896489.1">
    <property type="nucleotide sequence ID" value="NZ_RCNT01000001.1"/>
</dbReference>
<dbReference type="AlphaFoldDB" id="A0A3L9YMF2"/>
<proteinExistence type="predicted"/>
<reference evidence="1 2" key="1">
    <citation type="submission" date="2018-10" db="EMBL/GenBank/DDBJ databases">
        <authorList>
            <person name="Jung H.S."/>
            <person name="Jeon C.O."/>
        </authorList>
    </citation>
    <scope>NUCLEOTIDE SEQUENCE [LARGE SCALE GENOMIC DNA]</scope>
    <source>
        <strain evidence="1 2">MA-7-27</strain>
    </source>
</reference>
<gene>
    <name evidence="1" type="ORF">D9R08_02980</name>
</gene>
<comment type="caution">
    <text evidence="1">The sequence shown here is derived from an EMBL/GenBank/DDBJ whole genome shotgun (WGS) entry which is preliminary data.</text>
</comment>
<accession>A0A3L9YMF2</accession>
<protein>
    <submittedName>
        <fullName evidence="1">DUF2219 family protein</fullName>
    </submittedName>
</protein>
<dbReference type="Proteomes" id="UP000281343">
    <property type="component" value="Unassembled WGS sequence"/>
</dbReference>
<sequence length="310" mass="33471">MGQFDMEKGIRLAAFTTFAILSGMTPALAQGRETLGIGRVFTNDWIGDGSDRWRTGSYSFSIIRGEEWQGQLSPRVGDVVEYRFRGEIVAPGNLANPNPADRLYAGILSAGAHLHFDWSGFDVSAGADLVMIGEQTGLDSLQSNIHDVFSLSELNVGNFQVDDGFFLHGTLEVARDIYFAGGAIRPFVELQAGVENMARTGVDVTLGSFGEGGLRVRDVVSGQRVAGVNGLDPSGFSFLFGGDVAYVDSSELLPSDRGYEVEDVRYRLRLGANYDTGASNIFYGLTYLSEEFVGQPEGQVVGSLTLGWAF</sequence>
<name>A0A3L9YMF2_9RHOB</name>
<dbReference type="Pfam" id="PF09982">
    <property type="entry name" value="LpxR"/>
    <property type="match status" value="1"/>
</dbReference>
<dbReference type="InterPro" id="IPR018707">
    <property type="entry name" value="LpxR"/>
</dbReference>
<evidence type="ECO:0000313" key="1">
    <source>
        <dbReference type="EMBL" id="RMA43900.1"/>
    </source>
</evidence>